<evidence type="ECO:0000313" key="3">
    <source>
        <dbReference type="EMBL" id="RWS30953.1"/>
    </source>
</evidence>
<accession>A0A443STX0</accession>
<dbReference type="Gene3D" id="2.60.40.10">
    <property type="entry name" value="Immunoglobulins"/>
    <property type="match status" value="2"/>
</dbReference>
<dbReference type="STRING" id="299467.A0A443STX0"/>
<dbReference type="PANTHER" id="PTHR23278">
    <property type="entry name" value="SIDESTEP PROTEIN"/>
    <property type="match status" value="1"/>
</dbReference>
<feature type="non-terminal residue" evidence="3">
    <location>
        <position position="1"/>
    </location>
</feature>
<evidence type="ECO:0000259" key="1">
    <source>
        <dbReference type="PROSITE" id="PS50835"/>
    </source>
</evidence>
<dbReference type="VEuPathDB" id="VectorBase:LDEU001087"/>
<reference evidence="3 4" key="1">
    <citation type="journal article" date="2018" name="Gigascience">
        <title>Genomes of trombidid mites reveal novel predicted allergens and laterally-transferred genes associated with secondary metabolism.</title>
        <authorList>
            <person name="Dong X."/>
            <person name="Chaisiri K."/>
            <person name="Xia D."/>
            <person name="Armstrong S.D."/>
            <person name="Fang Y."/>
            <person name="Donnelly M.J."/>
            <person name="Kadowaki T."/>
            <person name="McGarry J.W."/>
            <person name="Darby A.C."/>
            <person name="Makepeace B.L."/>
        </authorList>
    </citation>
    <scope>NUCLEOTIDE SEQUENCE [LARGE SCALE GENOMIC DNA]</scope>
    <source>
        <strain evidence="3">UoL-UT</strain>
    </source>
</reference>
<dbReference type="InterPro" id="IPR036179">
    <property type="entry name" value="Ig-like_dom_sf"/>
</dbReference>
<feature type="domain" description="Ig-like" evidence="1">
    <location>
        <begin position="2"/>
        <end position="91"/>
    </location>
</feature>
<organism evidence="3 4">
    <name type="scientific">Leptotrombidium deliense</name>
    <dbReference type="NCBI Taxonomy" id="299467"/>
    <lineage>
        <taxon>Eukaryota</taxon>
        <taxon>Metazoa</taxon>
        <taxon>Ecdysozoa</taxon>
        <taxon>Arthropoda</taxon>
        <taxon>Chelicerata</taxon>
        <taxon>Arachnida</taxon>
        <taxon>Acari</taxon>
        <taxon>Acariformes</taxon>
        <taxon>Trombidiformes</taxon>
        <taxon>Prostigmata</taxon>
        <taxon>Anystina</taxon>
        <taxon>Parasitengona</taxon>
        <taxon>Trombiculoidea</taxon>
        <taxon>Trombiculidae</taxon>
        <taxon>Leptotrombidium</taxon>
    </lineage>
</organism>
<keyword evidence="4" id="KW-1185">Reference proteome</keyword>
<name>A0A443STX0_9ACAR</name>
<dbReference type="InterPro" id="IPR013783">
    <property type="entry name" value="Ig-like_fold"/>
</dbReference>
<evidence type="ECO:0000259" key="2">
    <source>
        <dbReference type="PROSITE" id="PS50853"/>
    </source>
</evidence>
<dbReference type="PROSITE" id="PS50835">
    <property type="entry name" value="IG_LIKE"/>
    <property type="match status" value="1"/>
</dbReference>
<dbReference type="Proteomes" id="UP000288716">
    <property type="component" value="Unassembled WGS sequence"/>
</dbReference>
<dbReference type="EMBL" id="NCKV01000317">
    <property type="protein sequence ID" value="RWS30953.1"/>
    <property type="molecule type" value="Genomic_DNA"/>
</dbReference>
<feature type="domain" description="Fibronectin type-III" evidence="2">
    <location>
        <begin position="97"/>
        <end position="191"/>
    </location>
</feature>
<proteinExistence type="predicted"/>
<dbReference type="OrthoDB" id="6430706at2759"/>
<dbReference type="SUPFAM" id="SSF49265">
    <property type="entry name" value="Fibronectin type III"/>
    <property type="match status" value="1"/>
</dbReference>
<comment type="caution">
    <text evidence="3">The sequence shown here is derived from an EMBL/GenBank/DDBJ whole genome shotgun (WGS) entry which is preliminary data.</text>
</comment>
<feature type="non-terminal residue" evidence="3">
    <location>
        <position position="206"/>
    </location>
</feature>
<dbReference type="AlphaFoldDB" id="A0A443STX0"/>
<dbReference type="CDD" id="cd00063">
    <property type="entry name" value="FN3"/>
    <property type="match status" value="1"/>
</dbReference>
<evidence type="ECO:0000313" key="4">
    <source>
        <dbReference type="Proteomes" id="UP000288716"/>
    </source>
</evidence>
<dbReference type="PROSITE" id="PS50853">
    <property type="entry name" value="FN3"/>
    <property type="match status" value="1"/>
</dbReference>
<dbReference type="InterPro" id="IPR003961">
    <property type="entry name" value="FN3_dom"/>
</dbReference>
<protein>
    <submittedName>
        <fullName evidence="3">Sidestep protein-like protein</fullName>
    </submittedName>
</protein>
<sequence>TPICKSSQNVPLAVARNEVTHIVCEVEADPTNVSFKWFLNNSSETMEIRSFNSNGTRSVVSYSPRTRFGYGILHCLAENDIGKQKESCKFHIIPAGPPTPVKNCVVSNHSMTSMILECVAGDSGGLRQTFNVEVYAKSSGKLLLNLTETQRPVFTLTNLPLGTTFNLNVYSVNSKGKSASTSIIGATLGEPERQTSQCKLTMYNSV</sequence>
<dbReference type="InterPro" id="IPR007110">
    <property type="entry name" value="Ig-like_dom"/>
</dbReference>
<dbReference type="InterPro" id="IPR036116">
    <property type="entry name" value="FN3_sf"/>
</dbReference>
<dbReference type="PANTHER" id="PTHR23278:SF19">
    <property type="entry name" value="OBSCURIN"/>
    <property type="match status" value="1"/>
</dbReference>
<dbReference type="SUPFAM" id="SSF48726">
    <property type="entry name" value="Immunoglobulin"/>
    <property type="match status" value="1"/>
</dbReference>
<gene>
    <name evidence="3" type="ORF">B4U80_08126</name>
</gene>